<dbReference type="InterPro" id="IPR038475">
    <property type="entry name" value="RecG_C_sf"/>
</dbReference>
<comment type="caution">
    <text evidence="3">The sequence shown here is derived from an EMBL/GenBank/DDBJ whole genome shotgun (WGS) entry which is preliminary data.</text>
</comment>
<evidence type="ECO:0000313" key="4">
    <source>
        <dbReference type="Proteomes" id="UP000581408"/>
    </source>
</evidence>
<evidence type="ECO:0000313" key="3">
    <source>
        <dbReference type="EMBL" id="MBA1835912.1"/>
    </source>
</evidence>
<dbReference type="Proteomes" id="UP000581408">
    <property type="component" value="Unassembled WGS sequence"/>
</dbReference>
<evidence type="ECO:0000259" key="2">
    <source>
        <dbReference type="Pfam" id="PF04326"/>
    </source>
</evidence>
<name>A0A838CLZ7_9CORY</name>
<dbReference type="PANTHER" id="PTHR30595:SF6">
    <property type="entry name" value="SCHLAFEN ALBA-2 DOMAIN-CONTAINING PROTEIN"/>
    <property type="match status" value="1"/>
</dbReference>
<sequence length="562" mass="61462">MSELDLAALIDLLLSIGTDTWNIEAKDASGGLPTTLDETLSAFANMPDGGVIVLGLAEKDGQMRVRGVANAKDLAAGLGTKARERIHPPVQLGAVQIATIDGKQVVGCVIPPQPPERRPFRVGANGPAFTRSSDGDHELSREEELYLTSQRSQPTHDRQPVDGADVDRDLVPELLEQYLSAEQRSSRRLQGMSRDELFVRTNVVDHETGLPTVAAVYAMGLHPQQFLPHTAVKAHARGDGQNTGLRLTDHDEFTGPIPDLLESAESWARKHLMRGVAFRDGHGFDAPEIPAVALREVIANALVHRDLSVASFGSYPMLIKLPMKFIVENPGGLWGLTERELGKTSPRAKNAVLYRMCSAIRTEDGKRVIEGHATGIPEVRRSLRDAFLPAPYFKDEVIKFKVLLTSSSMLSEEDRNWLSQQPGANVMSVAQKHALVAMRHGAELTNSAYRNEFPMDSVQARDELQELVRFGLAEQVGTGRGTAYRQSGSGQAELPVRAVGETATNEQRVLDSLQQTGRPLSRRELALSTGLSESQVYRALKNIDGLQQGPAPHDGRVVVYWV</sequence>
<accession>A0A838CLZ7</accession>
<dbReference type="Pfam" id="PF04326">
    <property type="entry name" value="SLFN_AlbA_2"/>
    <property type="match status" value="1"/>
</dbReference>
<dbReference type="Gene3D" id="1.10.10.10">
    <property type="entry name" value="Winged helix-like DNA-binding domain superfamily/Winged helix DNA-binding domain"/>
    <property type="match status" value="1"/>
</dbReference>
<dbReference type="EMBL" id="JABFEE010000010">
    <property type="protein sequence ID" value="MBA1835912.1"/>
    <property type="molecule type" value="Genomic_DNA"/>
</dbReference>
<dbReference type="AlphaFoldDB" id="A0A838CLZ7"/>
<dbReference type="Gene3D" id="3.30.950.30">
    <property type="entry name" value="Schlafen, AAA domain"/>
    <property type="match status" value="1"/>
</dbReference>
<feature type="region of interest" description="Disordered" evidence="1">
    <location>
        <begin position="111"/>
        <end position="164"/>
    </location>
</feature>
<reference evidence="3 4" key="1">
    <citation type="submission" date="2020-05" db="EMBL/GenBank/DDBJ databases">
        <title>Descriptions of Corynebacterium xxxx sp. nov., Corynebacterium yyyy sp. nov. and Corynebacterium zzzz sp. nov.</title>
        <authorList>
            <person name="Zhang G."/>
        </authorList>
    </citation>
    <scope>NUCLEOTIDE SEQUENCE [LARGE SCALE GENOMIC DNA]</scope>
    <source>
        <strain evidence="4">zg-915</strain>
    </source>
</reference>
<dbReference type="RefSeq" id="WP_181195223.1">
    <property type="nucleotide sequence ID" value="NZ_JABFEE010000010.1"/>
</dbReference>
<feature type="compositionally biased region" description="Basic and acidic residues" evidence="1">
    <location>
        <begin position="133"/>
        <end position="144"/>
    </location>
</feature>
<gene>
    <name evidence="3" type="ORF">HMC16_09345</name>
</gene>
<proteinExistence type="predicted"/>
<dbReference type="PANTHER" id="PTHR30595">
    <property type="entry name" value="GLPR-RELATED TRANSCRIPTIONAL REPRESSOR"/>
    <property type="match status" value="1"/>
</dbReference>
<protein>
    <submittedName>
        <fullName evidence="3">Transcriptional regulator</fullName>
    </submittedName>
</protein>
<dbReference type="InterPro" id="IPR036388">
    <property type="entry name" value="WH-like_DNA-bd_sf"/>
</dbReference>
<organism evidence="3 4">
    <name type="scientific">Corynebacterium wankanglinii</name>
    <dbReference type="NCBI Taxonomy" id="2735136"/>
    <lineage>
        <taxon>Bacteria</taxon>
        <taxon>Bacillati</taxon>
        <taxon>Actinomycetota</taxon>
        <taxon>Actinomycetes</taxon>
        <taxon>Mycobacteriales</taxon>
        <taxon>Corynebacteriaceae</taxon>
        <taxon>Corynebacterium</taxon>
    </lineage>
</organism>
<feature type="compositionally biased region" description="Basic and acidic residues" evidence="1">
    <location>
        <begin position="154"/>
        <end position="164"/>
    </location>
</feature>
<dbReference type="Pfam" id="PF13749">
    <property type="entry name" value="HATPase_c_4"/>
    <property type="match status" value="1"/>
</dbReference>
<dbReference type="InterPro" id="IPR007421">
    <property type="entry name" value="Schlafen_AlbA_2_dom"/>
</dbReference>
<dbReference type="Gene3D" id="3.30.565.60">
    <property type="match status" value="1"/>
</dbReference>
<feature type="domain" description="Schlafen AlbA-2" evidence="2">
    <location>
        <begin position="31"/>
        <end position="138"/>
    </location>
</feature>
<dbReference type="InterPro" id="IPR038461">
    <property type="entry name" value="Schlafen_AlbA_2_dom_sf"/>
</dbReference>
<evidence type="ECO:0000256" key="1">
    <source>
        <dbReference type="SAM" id="MobiDB-lite"/>
    </source>
</evidence>